<accession>A0A2K1IGI3</accession>
<dbReference type="Gramene" id="Pp3c24_12430V3.1">
    <property type="protein sequence ID" value="Pp3c24_12430V3.1"/>
    <property type="gene ID" value="Pp3c24_12430"/>
</dbReference>
<reference evidence="2" key="3">
    <citation type="submission" date="2020-12" db="UniProtKB">
        <authorList>
            <consortium name="EnsemblPlants"/>
        </authorList>
    </citation>
    <scope>IDENTIFICATION</scope>
</reference>
<protein>
    <recommendedName>
        <fullName evidence="4">VOC domain-containing protein</fullName>
    </recommendedName>
</protein>
<evidence type="ECO:0008006" key="4">
    <source>
        <dbReference type="Google" id="ProtNLM"/>
    </source>
</evidence>
<name>A0A2K1IGI3_PHYPA</name>
<dbReference type="FunCoup" id="A0A2K1IGI3">
    <property type="interactions" value="69"/>
</dbReference>
<evidence type="ECO:0000313" key="1">
    <source>
        <dbReference type="EMBL" id="PNR28384.1"/>
    </source>
</evidence>
<dbReference type="AlphaFoldDB" id="A0A2K1IGI3"/>
<dbReference type="SUPFAM" id="SSF54593">
    <property type="entry name" value="Glyoxalase/Bleomycin resistance protein/Dihydroxybiphenyl dioxygenase"/>
    <property type="match status" value="1"/>
</dbReference>
<dbReference type="STRING" id="3218.A0A2K1IGI3"/>
<proteinExistence type="predicted"/>
<evidence type="ECO:0000313" key="3">
    <source>
        <dbReference type="Proteomes" id="UP000006727"/>
    </source>
</evidence>
<evidence type="ECO:0000313" key="2">
    <source>
        <dbReference type="EnsemblPlants" id="Pp3c24_12430V3.1"/>
    </source>
</evidence>
<reference evidence="1 3" key="2">
    <citation type="journal article" date="2018" name="Plant J.">
        <title>The Physcomitrella patens chromosome-scale assembly reveals moss genome structure and evolution.</title>
        <authorList>
            <person name="Lang D."/>
            <person name="Ullrich K.K."/>
            <person name="Murat F."/>
            <person name="Fuchs J."/>
            <person name="Jenkins J."/>
            <person name="Haas F.B."/>
            <person name="Piednoel M."/>
            <person name="Gundlach H."/>
            <person name="Van Bel M."/>
            <person name="Meyberg R."/>
            <person name="Vives C."/>
            <person name="Morata J."/>
            <person name="Symeonidi A."/>
            <person name="Hiss M."/>
            <person name="Muchero W."/>
            <person name="Kamisugi Y."/>
            <person name="Saleh O."/>
            <person name="Blanc G."/>
            <person name="Decker E.L."/>
            <person name="van Gessel N."/>
            <person name="Grimwood J."/>
            <person name="Hayes R.D."/>
            <person name="Graham S.W."/>
            <person name="Gunter L.E."/>
            <person name="McDaniel S.F."/>
            <person name="Hoernstein S.N.W."/>
            <person name="Larsson A."/>
            <person name="Li F.W."/>
            <person name="Perroud P.F."/>
            <person name="Phillips J."/>
            <person name="Ranjan P."/>
            <person name="Rokshar D.S."/>
            <person name="Rothfels C.J."/>
            <person name="Schneider L."/>
            <person name="Shu S."/>
            <person name="Stevenson D.W."/>
            <person name="Thummler F."/>
            <person name="Tillich M."/>
            <person name="Villarreal Aguilar J.C."/>
            <person name="Widiez T."/>
            <person name="Wong G.K."/>
            <person name="Wymore A."/>
            <person name="Zhang Y."/>
            <person name="Zimmer A.D."/>
            <person name="Quatrano R.S."/>
            <person name="Mayer K.F.X."/>
            <person name="Goodstein D."/>
            <person name="Casacuberta J.M."/>
            <person name="Vandepoele K."/>
            <person name="Reski R."/>
            <person name="Cuming A.C."/>
            <person name="Tuskan G.A."/>
            <person name="Maumus F."/>
            <person name="Salse J."/>
            <person name="Schmutz J."/>
            <person name="Rensing S.A."/>
        </authorList>
    </citation>
    <scope>NUCLEOTIDE SEQUENCE [LARGE SCALE GENOMIC DNA]</scope>
    <source>
        <strain evidence="2 3">cv. Gransden 2004</strain>
    </source>
</reference>
<dbReference type="InParanoid" id="A0A2K1IGI3"/>
<dbReference type="Gene3D" id="3.10.180.10">
    <property type="entry name" value="2,3-Dihydroxybiphenyl 1,2-Dioxygenase, domain 1"/>
    <property type="match status" value="1"/>
</dbReference>
<dbReference type="PANTHER" id="PTHR47802">
    <property type="entry name" value="GLYOXALASE FAMILY PROTEIN, EXPRESSED"/>
    <property type="match status" value="1"/>
</dbReference>
<dbReference type="PANTHER" id="PTHR47802:SF1">
    <property type="entry name" value="GLYOXALASE FAMILY PROTEIN, EXPRESSED"/>
    <property type="match status" value="1"/>
</dbReference>
<reference evidence="1 3" key="1">
    <citation type="journal article" date="2008" name="Science">
        <title>The Physcomitrella genome reveals evolutionary insights into the conquest of land by plants.</title>
        <authorList>
            <person name="Rensing S."/>
            <person name="Lang D."/>
            <person name="Zimmer A."/>
            <person name="Terry A."/>
            <person name="Salamov A."/>
            <person name="Shapiro H."/>
            <person name="Nishiyama T."/>
            <person name="Perroud P.-F."/>
            <person name="Lindquist E."/>
            <person name="Kamisugi Y."/>
            <person name="Tanahashi T."/>
            <person name="Sakakibara K."/>
            <person name="Fujita T."/>
            <person name="Oishi K."/>
            <person name="Shin-I T."/>
            <person name="Kuroki Y."/>
            <person name="Toyoda A."/>
            <person name="Suzuki Y."/>
            <person name="Hashimoto A."/>
            <person name="Yamaguchi K."/>
            <person name="Sugano A."/>
            <person name="Kohara Y."/>
            <person name="Fujiyama A."/>
            <person name="Anterola A."/>
            <person name="Aoki S."/>
            <person name="Ashton N."/>
            <person name="Barbazuk W.B."/>
            <person name="Barker E."/>
            <person name="Bennetzen J."/>
            <person name="Bezanilla M."/>
            <person name="Blankenship R."/>
            <person name="Cho S.H."/>
            <person name="Dutcher S."/>
            <person name="Estelle M."/>
            <person name="Fawcett J.A."/>
            <person name="Gundlach H."/>
            <person name="Hanada K."/>
            <person name="Heyl A."/>
            <person name="Hicks K.A."/>
            <person name="Hugh J."/>
            <person name="Lohr M."/>
            <person name="Mayer K."/>
            <person name="Melkozernov A."/>
            <person name="Murata T."/>
            <person name="Nelson D."/>
            <person name="Pils B."/>
            <person name="Prigge M."/>
            <person name="Reiss B."/>
            <person name="Renner T."/>
            <person name="Rombauts S."/>
            <person name="Rushton P."/>
            <person name="Sanderfoot A."/>
            <person name="Schween G."/>
            <person name="Shiu S.-H."/>
            <person name="Stueber K."/>
            <person name="Theodoulou F.L."/>
            <person name="Tu H."/>
            <person name="Van de Peer Y."/>
            <person name="Verrier P.J."/>
            <person name="Waters E."/>
            <person name="Wood A."/>
            <person name="Yang L."/>
            <person name="Cove D."/>
            <person name="Cuming A."/>
            <person name="Hasebe M."/>
            <person name="Lucas S."/>
            <person name="Mishler D.B."/>
            <person name="Reski R."/>
            <person name="Grigoriev I."/>
            <person name="Quatrano R.S."/>
            <person name="Boore J.L."/>
        </authorList>
    </citation>
    <scope>NUCLEOTIDE SEQUENCE [LARGE SCALE GENOMIC DNA]</scope>
    <source>
        <strain evidence="2 3">cv. Gransden 2004</strain>
    </source>
</reference>
<dbReference type="EMBL" id="ABEU02000024">
    <property type="protein sequence ID" value="PNR28384.1"/>
    <property type="molecule type" value="Genomic_DNA"/>
</dbReference>
<dbReference type="InterPro" id="IPR029068">
    <property type="entry name" value="Glyas_Bleomycin-R_OHBP_Dase"/>
</dbReference>
<organism evidence="1">
    <name type="scientific">Physcomitrium patens</name>
    <name type="common">Spreading-leaved earth moss</name>
    <name type="synonym">Physcomitrella patens</name>
    <dbReference type="NCBI Taxonomy" id="3218"/>
    <lineage>
        <taxon>Eukaryota</taxon>
        <taxon>Viridiplantae</taxon>
        <taxon>Streptophyta</taxon>
        <taxon>Embryophyta</taxon>
        <taxon>Bryophyta</taxon>
        <taxon>Bryophytina</taxon>
        <taxon>Bryopsida</taxon>
        <taxon>Funariidae</taxon>
        <taxon>Funariales</taxon>
        <taxon>Funariaceae</taxon>
        <taxon>Physcomitrium</taxon>
    </lineage>
</organism>
<dbReference type="EnsemblPlants" id="Pp3c24_12430V3.1">
    <property type="protein sequence ID" value="Pp3c24_12430V3.1"/>
    <property type="gene ID" value="Pp3c24_12430"/>
</dbReference>
<gene>
    <name evidence="1" type="ORF">PHYPA_028976</name>
</gene>
<sequence length="129" mass="14816">MRDSVDLAMEDISPFQGVHLHHIARETSDVHCLLDFYQQLPCLQICDFVFGFKKLEASQLFGDFHVTWLHLSPIYSLHVVERDPKLRLLESPFVVPSDAKTQQEGKIKQCFFFDPDGNGLEIGNWPTPT</sequence>
<dbReference type="Proteomes" id="UP000006727">
    <property type="component" value="Chromosome 24"/>
</dbReference>
<keyword evidence="3" id="KW-1185">Reference proteome</keyword>